<accession>A0A7W6KL14</accession>
<dbReference type="GO" id="GO:0003677">
    <property type="term" value="F:DNA binding"/>
    <property type="evidence" value="ECO:0007669"/>
    <property type="project" value="UniProtKB-KW"/>
</dbReference>
<dbReference type="Proteomes" id="UP000530571">
    <property type="component" value="Unassembled WGS sequence"/>
</dbReference>
<reference evidence="2 3" key="1">
    <citation type="submission" date="2020-08" db="EMBL/GenBank/DDBJ databases">
        <title>Genomic Encyclopedia of Type Strains, Phase IV (KMG-IV): sequencing the most valuable type-strain genomes for metagenomic binning, comparative biology and taxonomic classification.</title>
        <authorList>
            <person name="Goeker M."/>
        </authorList>
    </citation>
    <scope>NUCLEOTIDE SEQUENCE [LARGE SCALE GENOMIC DNA]</scope>
    <source>
        <strain evidence="2 3">DSM 28101</strain>
    </source>
</reference>
<proteinExistence type="predicted"/>
<dbReference type="SUPFAM" id="SSF46955">
    <property type="entry name" value="Putative DNA-binding domain"/>
    <property type="match status" value="1"/>
</dbReference>
<dbReference type="AlphaFoldDB" id="A0A7W6KL14"/>
<organism evidence="2 3">
    <name type="scientific">Martelella radicis</name>
    <dbReference type="NCBI Taxonomy" id="1397476"/>
    <lineage>
        <taxon>Bacteria</taxon>
        <taxon>Pseudomonadati</taxon>
        <taxon>Pseudomonadota</taxon>
        <taxon>Alphaproteobacteria</taxon>
        <taxon>Hyphomicrobiales</taxon>
        <taxon>Aurantimonadaceae</taxon>
        <taxon>Martelella</taxon>
    </lineage>
</organism>
<protein>
    <submittedName>
        <fullName evidence="2">Putative DNA-binding transcriptional regulator AlpA</fullName>
    </submittedName>
</protein>
<keyword evidence="3" id="KW-1185">Reference proteome</keyword>
<gene>
    <name evidence="2" type="ORF">GGR30_003216</name>
</gene>
<evidence type="ECO:0000313" key="2">
    <source>
        <dbReference type="EMBL" id="MBB4123273.1"/>
    </source>
</evidence>
<evidence type="ECO:0000313" key="3">
    <source>
        <dbReference type="Proteomes" id="UP000530571"/>
    </source>
</evidence>
<name>A0A7W6KL14_9HYPH</name>
<dbReference type="EMBL" id="JACIDZ010000011">
    <property type="protein sequence ID" value="MBB4123273.1"/>
    <property type="molecule type" value="Genomic_DNA"/>
</dbReference>
<comment type="caution">
    <text evidence="2">The sequence shown here is derived from an EMBL/GenBank/DDBJ whole genome shotgun (WGS) entry which is preliminary data.</text>
</comment>
<keyword evidence="2" id="KW-0238">DNA-binding</keyword>
<feature type="compositionally biased region" description="Basic and acidic residues" evidence="1">
    <location>
        <begin position="45"/>
        <end position="62"/>
    </location>
</feature>
<feature type="region of interest" description="Disordered" evidence="1">
    <location>
        <begin position="37"/>
        <end position="62"/>
    </location>
</feature>
<dbReference type="InterPro" id="IPR009061">
    <property type="entry name" value="DNA-bd_dom_put_sf"/>
</dbReference>
<evidence type="ECO:0000256" key="1">
    <source>
        <dbReference type="SAM" id="MobiDB-lite"/>
    </source>
</evidence>
<sequence>MAEKILTRKAIAYELGVSERTVSRHFKEGRLPGAFKLGGGTSPIRMREADLKKISSDSRSKR</sequence>
<dbReference type="RefSeq" id="WP_183488084.1">
    <property type="nucleotide sequence ID" value="NZ_JACIDZ010000011.1"/>
</dbReference>